<feature type="non-terminal residue" evidence="1">
    <location>
        <position position="72"/>
    </location>
</feature>
<proteinExistence type="predicted"/>
<evidence type="ECO:0000313" key="1">
    <source>
        <dbReference type="EMBL" id="SVE06546.1"/>
    </source>
</evidence>
<dbReference type="EMBL" id="UINC01191754">
    <property type="protein sequence ID" value="SVE06546.1"/>
    <property type="molecule type" value="Genomic_DNA"/>
</dbReference>
<sequence>MIKVVKKDFDAAVDNLLDGINADYVTWCNGNPMRMDEMVVKPGRKFIKIIRGSSVWGFIAKGSGVHKGIPYE</sequence>
<organism evidence="1">
    <name type="scientific">marine metagenome</name>
    <dbReference type="NCBI Taxonomy" id="408172"/>
    <lineage>
        <taxon>unclassified sequences</taxon>
        <taxon>metagenomes</taxon>
        <taxon>ecological metagenomes</taxon>
    </lineage>
</organism>
<reference evidence="1" key="1">
    <citation type="submission" date="2018-05" db="EMBL/GenBank/DDBJ databases">
        <authorList>
            <person name="Lanie J.A."/>
            <person name="Ng W.-L."/>
            <person name="Kazmierczak K.M."/>
            <person name="Andrzejewski T.M."/>
            <person name="Davidsen T.M."/>
            <person name="Wayne K.J."/>
            <person name="Tettelin H."/>
            <person name="Glass J.I."/>
            <person name="Rusch D."/>
            <person name="Podicherti R."/>
            <person name="Tsui H.-C.T."/>
            <person name="Winkler M.E."/>
        </authorList>
    </citation>
    <scope>NUCLEOTIDE SEQUENCE</scope>
</reference>
<protein>
    <submittedName>
        <fullName evidence="1">Uncharacterized protein</fullName>
    </submittedName>
</protein>
<accession>A0A383AF77</accession>
<name>A0A383AF77_9ZZZZ</name>
<gene>
    <name evidence="1" type="ORF">METZ01_LOCUS459400</name>
</gene>
<dbReference type="AlphaFoldDB" id="A0A383AF77"/>